<feature type="transmembrane region" description="Helical" evidence="6">
    <location>
        <begin position="455"/>
        <end position="474"/>
    </location>
</feature>
<evidence type="ECO:0000256" key="6">
    <source>
        <dbReference type="SAM" id="Phobius"/>
    </source>
</evidence>
<evidence type="ECO:0000256" key="2">
    <source>
        <dbReference type="ARBA" id="ARBA00022692"/>
    </source>
</evidence>
<evidence type="ECO:0000256" key="1">
    <source>
        <dbReference type="ARBA" id="ARBA00004141"/>
    </source>
</evidence>
<sequence length="553" mass="61595">MGYDDVLPHLGSFGPYQRRIFFLVCLPAISCAFHKLAGVFLLAKPDHRCLMPFEADNATFLTDTDFPMNMSYPWDALNNKWSTCERLNTNFTQQYFDSGRPANASVACEHWLYDDRKYVDSTVTEWDMVCTKSWLTATSDSLFMVGVLLGSIIFGHMSDVWGRKPIFFASLVIQVVFGVLAGIAPEYVTYTISRIVVGATTSGVFLVAYVLAMEMVGPSWRLFAGTIMMMFFSLGYMLTAAFAYLFPGWRALQIALTLPGILFLCYWWFIPESARWLLSKRRKSEAIGVIQKAAAVNKITVPNEVLDNLIEPEKKEDMDKPTPSVLDLFRYPNLRKKSLLIFFDWFVNSGTYYGLSWNTNNLGGNDLLNFVISGAVEIPAYCFLLLTLNRWGRKSILCGCMLMAGTMLLLTIAVPDSHGWLIVVLAMLGKLAITASYGTIYIFSAEQFPTVIRNVGLGAASMVARVGGILAPYVNLLGDTWKPFPLIIFGAMAFAGGLLSLFLPETLNRTLPDTIADGERFGKEKETDNLGNSEEMVELKHGTNGDVKTSEEA</sequence>
<feature type="domain" description="Major facilitator superfamily (MFS) profile" evidence="7">
    <location>
        <begin position="51"/>
        <end position="508"/>
    </location>
</feature>
<comment type="subcellular location">
    <subcellularLocation>
        <location evidence="1">Membrane</location>
        <topology evidence="1">Multi-pass membrane protein</topology>
    </subcellularLocation>
</comment>
<feature type="transmembrane region" description="Helical" evidence="6">
    <location>
        <begin position="134"/>
        <end position="154"/>
    </location>
</feature>
<evidence type="ECO:0000256" key="4">
    <source>
        <dbReference type="ARBA" id="ARBA00023136"/>
    </source>
</evidence>
<dbReference type="PANTHER" id="PTHR24064">
    <property type="entry name" value="SOLUTE CARRIER FAMILY 22 MEMBER"/>
    <property type="match status" value="1"/>
</dbReference>
<evidence type="ECO:0000313" key="8">
    <source>
        <dbReference type="EMBL" id="NBJ62440.1"/>
    </source>
</evidence>
<dbReference type="GO" id="GO:0022857">
    <property type="term" value="F:transmembrane transporter activity"/>
    <property type="evidence" value="ECO:0007669"/>
    <property type="project" value="InterPro"/>
</dbReference>
<dbReference type="InterPro" id="IPR005828">
    <property type="entry name" value="MFS_sugar_transport-like"/>
</dbReference>
<feature type="transmembrane region" description="Helical" evidence="6">
    <location>
        <begin position="20"/>
        <end position="43"/>
    </location>
</feature>
<feature type="transmembrane region" description="Helical" evidence="6">
    <location>
        <begin position="251"/>
        <end position="270"/>
    </location>
</feature>
<dbReference type="AlphaFoldDB" id="A0A6B2ELP9"/>
<dbReference type="PROSITE" id="PS50850">
    <property type="entry name" value="MFS"/>
    <property type="match status" value="1"/>
</dbReference>
<dbReference type="InterPro" id="IPR036259">
    <property type="entry name" value="MFS_trans_sf"/>
</dbReference>
<name>A0A6B2ELP9_9DIPT</name>
<feature type="transmembrane region" description="Helical" evidence="6">
    <location>
        <begin position="395"/>
        <end position="414"/>
    </location>
</feature>
<feature type="transmembrane region" description="Helical" evidence="6">
    <location>
        <begin position="420"/>
        <end position="443"/>
    </location>
</feature>
<dbReference type="Gene3D" id="1.20.1250.20">
    <property type="entry name" value="MFS general substrate transporter like domains"/>
    <property type="match status" value="1"/>
</dbReference>
<organism evidence="8">
    <name type="scientific">Phlebotomus kandelakii</name>
    <dbReference type="NCBI Taxonomy" id="1109342"/>
    <lineage>
        <taxon>Eukaryota</taxon>
        <taxon>Metazoa</taxon>
        <taxon>Ecdysozoa</taxon>
        <taxon>Arthropoda</taxon>
        <taxon>Hexapoda</taxon>
        <taxon>Insecta</taxon>
        <taxon>Pterygota</taxon>
        <taxon>Neoptera</taxon>
        <taxon>Endopterygota</taxon>
        <taxon>Diptera</taxon>
        <taxon>Nematocera</taxon>
        <taxon>Psychodoidea</taxon>
        <taxon>Psychodidae</taxon>
        <taxon>Phlebotomus</taxon>
        <taxon>Larroussius</taxon>
    </lineage>
</organism>
<keyword evidence="3 6" id="KW-1133">Transmembrane helix</keyword>
<dbReference type="EMBL" id="GIFK01004737">
    <property type="protein sequence ID" value="NBJ62440.1"/>
    <property type="molecule type" value="Transcribed_RNA"/>
</dbReference>
<evidence type="ECO:0000259" key="7">
    <source>
        <dbReference type="PROSITE" id="PS50850"/>
    </source>
</evidence>
<dbReference type="GO" id="GO:0016020">
    <property type="term" value="C:membrane"/>
    <property type="evidence" value="ECO:0007669"/>
    <property type="project" value="UniProtKB-SubCell"/>
</dbReference>
<dbReference type="SUPFAM" id="SSF103473">
    <property type="entry name" value="MFS general substrate transporter"/>
    <property type="match status" value="1"/>
</dbReference>
<proteinExistence type="predicted"/>
<dbReference type="Pfam" id="PF00083">
    <property type="entry name" value="Sugar_tr"/>
    <property type="match status" value="1"/>
</dbReference>
<feature type="transmembrane region" description="Helical" evidence="6">
    <location>
        <begin position="223"/>
        <end position="245"/>
    </location>
</feature>
<feature type="transmembrane region" description="Helical" evidence="6">
    <location>
        <begin position="486"/>
        <end position="503"/>
    </location>
</feature>
<reference evidence="8" key="1">
    <citation type="submission" date="2019-10" db="EMBL/GenBank/DDBJ databases">
        <title>Short sand fly seasons in Tbilisi, Georgia, hinder development of host immunity to saliva of the visceral leishmaniasis vector Phlebotomus kandelakii.</title>
        <authorList>
            <person name="Oliveira F."/>
            <person name="Giorgobiani E."/>
            <person name="Guimaraes-Costa A.B."/>
            <person name="Abdeladhim M."/>
            <person name="Oristian J."/>
            <person name="Tskhvaradze L."/>
            <person name="Tsertsvadze N."/>
            <person name="Zakalashvili M."/>
            <person name="Valenzuela J.G."/>
            <person name="Kamhawi S."/>
        </authorList>
    </citation>
    <scope>NUCLEOTIDE SEQUENCE</scope>
    <source>
        <strain evidence="8">Wild-capture in Tbilisi</strain>
        <tissue evidence="8">Salivary glands</tissue>
    </source>
</reference>
<evidence type="ECO:0000256" key="3">
    <source>
        <dbReference type="ARBA" id="ARBA00022989"/>
    </source>
</evidence>
<dbReference type="InterPro" id="IPR020846">
    <property type="entry name" value="MFS_dom"/>
</dbReference>
<keyword evidence="2 6" id="KW-0812">Transmembrane</keyword>
<feature type="transmembrane region" description="Helical" evidence="6">
    <location>
        <begin position="191"/>
        <end position="211"/>
    </location>
</feature>
<evidence type="ECO:0000256" key="5">
    <source>
        <dbReference type="SAM" id="MobiDB-lite"/>
    </source>
</evidence>
<protein>
    <submittedName>
        <fullName evidence="8">Putative synaptic vesicle transporter svop</fullName>
    </submittedName>
</protein>
<keyword evidence="4 6" id="KW-0472">Membrane</keyword>
<accession>A0A6B2ELP9</accession>
<feature type="region of interest" description="Disordered" evidence="5">
    <location>
        <begin position="520"/>
        <end position="553"/>
    </location>
</feature>
<feature type="transmembrane region" description="Helical" evidence="6">
    <location>
        <begin position="166"/>
        <end position="185"/>
    </location>
</feature>
<feature type="compositionally biased region" description="Basic and acidic residues" evidence="5">
    <location>
        <begin position="537"/>
        <end position="553"/>
    </location>
</feature>
<feature type="transmembrane region" description="Helical" evidence="6">
    <location>
        <begin position="367"/>
        <end position="388"/>
    </location>
</feature>
<dbReference type="CDD" id="cd17317">
    <property type="entry name" value="MFS_SLC22"/>
    <property type="match status" value="1"/>
</dbReference>